<evidence type="ECO:0000256" key="1">
    <source>
        <dbReference type="ARBA" id="ARBA00007130"/>
    </source>
</evidence>
<proteinExistence type="inferred from homology"/>
<dbReference type="GO" id="GO:1990316">
    <property type="term" value="C:Atg1/ULK1 kinase complex"/>
    <property type="evidence" value="ECO:0007669"/>
    <property type="project" value="TreeGrafter"/>
</dbReference>
<dbReference type="EMBL" id="GECU01022011">
    <property type="protein sequence ID" value="JAS85695.1"/>
    <property type="molecule type" value="Transcribed_RNA"/>
</dbReference>
<organism evidence="4">
    <name type="scientific">Homalodisca liturata</name>
    <dbReference type="NCBI Taxonomy" id="320908"/>
    <lineage>
        <taxon>Eukaryota</taxon>
        <taxon>Metazoa</taxon>
        <taxon>Ecdysozoa</taxon>
        <taxon>Arthropoda</taxon>
        <taxon>Hexapoda</taxon>
        <taxon>Insecta</taxon>
        <taxon>Pterygota</taxon>
        <taxon>Neoptera</taxon>
        <taxon>Paraneoptera</taxon>
        <taxon>Hemiptera</taxon>
        <taxon>Auchenorrhyncha</taxon>
        <taxon>Membracoidea</taxon>
        <taxon>Cicadellidae</taxon>
        <taxon>Cicadellinae</taxon>
        <taxon>Proconiini</taxon>
        <taxon>Homalodisca</taxon>
    </lineage>
</organism>
<dbReference type="AlphaFoldDB" id="A0A1B6IFL3"/>
<dbReference type="GO" id="GO:0000407">
    <property type="term" value="C:phagophore assembly site"/>
    <property type="evidence" value="ECO:0007669"/>
    <property type="project" value="TreeGrafter"/>
</dbReference>
<evidence type="ECO:0000256" key="3">
    <source>
        <dbReference type="ARBA" id="ARBA00023006"/>
    </source>
</evidence>
<dbReference type="Pfam" id="PF07855">
    <property type="entry name" value="ATG101"/>
    <property type="match status" value="1"/>
</dbReference>
<dbReference type="GO" id="GO:0019901">
    <property type="term" value="F:protein kinase binding"/>
    <property type="evidence" value="ECO:0007669"/>
    <property type="project" value="TreeGrafter"/>
</dbReference>
<accession>A0A1B6IFL3</accession>
<gene>
    <name evidence="4" type="ORF">g.27811</name>
</gene>
<keyword evidence="3" id="KW-0072">Autophagy</keyword>
<evidence type="ECO:0000313" key="4">
    <source>
        <dbReference type="EMBL" id="JAS85695.1"/>
    </source>
</evidence>
<reference evidence="4" key="1">
    <citation type="submission" date="2015-11" db="EMBL/GenBank/DDBJ databases">
        <title>De novo transcriptome assembly of four potential Pierce s Disease insect vectors from Arizona vineyards.</title>
        <authorList>
            <person name="Tassone E.E."/>
        </authorList>
    </citation>
    <scope>NUCLEOTIDE SEQUENCE</scope>
</reference>
<name>A0A1B6IFL3_9HEMI</name>
<dbReference type="GO" id="GO:0000045">
    <property type="term" value="P:autophagosome assembly"/>
    <property type="evidence" value="ECO:0007669"/>
    <property type="project" value="TreeGrafter"/>
</dbReference>
<dbReference type="PANTHER" id="PTHR13292:SF0">
    <property type="entry name" value="AUTOPHAGY-RELATED PROTEIN 101"/>
    <property type="match status" value="1"/>
</dbReference>
<sequence length="212" mass="24300">MNAQTQTVQLQLEGYQVEEAVTSIFHTVLFHRTFGKFNYQPGGNYLEGTVGYSDVDCDFVDLTYVRCSSPKLDKNIRNKVSEFSEELRSSENNNSGEISLKFFRREKALWPFQSVCVPWEIWKLELDLVQLRHSQGQQLGREQLGELLTEKIASITKTITKTVYAPEVPSEPADLCLIFDVSYEDCQPYLHEVVHVSPTSATLGHLVRNMFR</sequence>
<protein>
    <recommendedName>
        <fullName evidence="2">Autophagy-related protein 101</fullName>
    </recommendedName>
</protein>
<dbReference type="InterPro" id="IPR012445">
    <property type="entry name" value="ATG101"/>
</dbReference>
<comment type="similarity">
    <text evidence="1">Belongs to the ATG101 family.</text>
</comment>
<evidence type="ECO:0000256" key="2">
    <source>
        <dbReference type="ARBA" id="ARBA00018874"/>
    </source>
</evidence>
<dbReference type="PANTHER" id="PTHR13292">
    <property type="entry name" value="AUTOPHAGY-RELATED PROTEIN 101"/>
    <property type="match status" value="1"/>
</dbReference>